<sequence>MTTRISRCQVDDARLSSASGGVGCGFLWKMAISRDSGLSDATALLQQNGQKLYQQGNFQAALEVFTEALKTGHGDVLSVYDNRAATYTKLAKYDLALRDARAMIKTNKLDARGYLRCAKVLLSDGKPDKALDVYAYALKTLPTCDPRRQLVEQLHDKLWSKAHAKCHDPFTVLPLEVAMMVVNHFDFKQIVAILRVSKRWDRFLSSIRSLWMRIDLSDARGKIHWPSVRAYIRRSKAMLTHAIVKNVSTPSTHRVLEFFSRCPNLEHLEIWAQSKPDVLYDLYKGSKRLKTLIISGHTALPQEIIGKFLQTLPLLERLEVHDAKPSNLARVEWPETLPSLKSITFGATVAASAPDVQAPALHLPQGLSTCLPNLEELRLSWNPRIFTPYHLSFDVHQLSRLRRLDLSGVYVGAEFGLPSGLEYLRIRGGTGLVGGALVQREFPFVYEEPFELPNLHTLILSDVPWATGYTIQHFCSIAKAPLRVLHLDSCFRITGAQISELVRMDSLSDLQELNISHIAGTDDKSAAVIISALPSLRVVHLSYTRISGCAIKAFADARDSDDNVAKVERIYAKFCDEVSSDAIAYGRARGVEIIA</sequence>
<dbReference type="EMBL" id="BOPL01000006">
    <property type="protein sequence ID" value="GIK04083.1"/>
    <property type="molecule type" value="Genomic_DNA"/>
</dbReference>
<dbReference type="InterPro" id="IPR036047">
    <property type="entry name" value="F-box-like_dom_sf"/>
</dbReference>
<dbReference type="RefSeq" id="XP_043127269.1">
    <property type="nucleotide sequence ID" value="XM_043271334.1"/>
</dbReference>
<dbReference type="Gene3D" id="3.80.10.10">
    <property type="entry name" value="Ribonuclease Inhibitor"/>
    <property type="match status" value="1"/>
</dbReference>
<evidence type="ECO:0000313" key="4">
    <source>
        <dbReference type="EMBL" id="GIK04083.1"/>
    </source>
</evidence>
<dbReference type="Pfam" id="PF12937">
    <property type="entry name" value="F-box-like"/>
    <property type="match status" value="1"/>
</dbReference>
<dbReference type="InterPro" id="IPR032675">
    <property type="entry name" value="LRR_dom_sf"/>
</dbReference>
<comment type="caution">
    <text evidence="4">The sequence shown here is derived from an EMBL/GenBank/DDBJ whole genome shotgun (WGS) entry which is preliminary data.</text>
</comment>
<dbReference type="Proteomes" id="UP000710440">
    <property type="component" value="Unassembled WGS sequence"/>
</dbReference>
<dbReference type="PROSITE" id="PS50181">
    <property type="entry name" value="FBOX"/>
    <property type="match status" value="1"/>
</dbReference>
<feature type="domain" description="F-box" evidence="3">
    <location>
        <begin position="167"/>
        <end position="214"/>
    </location>
</feature>
<dbReference type="SUPFAM" id="SSF52047">
    <property type="entry name" value="RNI-like"/>
    <property type="match status" value="1"/>
</dbReference>
<accession>A0A9P3C0P7</accession>
<dbReference type="InterPro" id="IPR019734">
    <property type="entry name" value="TPR_rpt"/>
</dbReference>
<dbReference type="SMART" id="SM00028">
    <property type="entry name" value="TPR"/>
    <property type="match status" value="3"/>
</dbReference>
<dbReference type="InterPro" id="IPR001810">
    <property type="entry name" value="F-box_dom"/>
</dbReference>
<keyword evidence="5" id="KW-1185">Reference proteome</keyword>
<keyword evidence="2" id="KW-0802">TPR repeat</keyword>
<gene>
    <name evidence="4" type="ORF">Aspvir_008158</name>
</gene>
<dbReference type="OrthoDB" id="629492at2759"/>
<evidence type="ECO:0000256" key="2">
    <source>
        <dbReference type="ARBA" id="ARBA00022803"/>
    </source>
</evidence>
<dbReference type="SUPFAM" id="SSF48452">
    <property type="entry name" value="TPR-like"/>
    <property type="match status" value="1"/>
</dbReference>
<evidence type="ECO:0000313" key="5">
    <source>
        <dbReference type="Proteomes" id="UP000710440"/>
    </source>
</evidence>
<dbReference type="PANTHER" id="PTHR22904:SF523">
    <property type="entry name" value="STRESS-INDUCED-PHOSPHOPROTEIN 1"/>
    <property type="match status" value="1"/>
</dbReference>
<proteinExistence type="predicted"/>
<dbReference type="Gene3D" id="1.20.1280.50">
    <property type="match status" value="1"/>
</dbReference>
<dbReference type="SUPFAM" id="SSF81383">
    <property type="entry name" value="F-box domain"/>
    <property type="match status" value="1"/>
</dbReference>
<name>A0A9P3C0P7_ASPVI</name>
<reference evidence="4 5" key="1">
    <citation type="submission" date="2021-02" db="EMBL/GenBank/DDBJ databases">
        <title>Pan-genome distribution and transcriptional activeness of fungal secondary metabolism genes in Aspergillus section Fumigati.</title>
        <authorList>
            <person name="Takahashi H."/>
            <person name="Umemura M."/>
            <person name="Ninomiya A."/>
            <person name="Kusuya Y."/>
            <person name="Urayama S."/>
            <person name="Shimizu M."/>
            <person name="Watanabe A."/>
            <person name="Kamei K."/>
            <person name="Yaguchi T."/>
            <person name="Hagiwara D."/>
        </authorList>
    </citation>
    <scope>NUCLEOTIDE SEQUENCE [LARGE SCALE GENOMIC DNA]</scope>
    <source>
        <strain evidence="4 5">IFM 47045</strain>
    </source>
</reference>
<evidence type="ECO:0000256" key="1">
    <source>
        <dbReference type="ARBA" id="ARBA00022737"/>
    </source>
</evidence>
<evidence type="ECO:0000259" key="3">
    <source>
        <dbReference type="PROSITE" id="PS50181"/>
    </source>
</evidence>
<protein>
    <recommendedName>
        <fullName evidence="3">F-box domain-containing protein</fullName>
    </recommendedName>
</protein>
<dbReference type="AlphaFoldDB" id="A0A9P3C0P7"/>
<dbReference type="Gene3D" id="1.25.40.10">
    <property type="entry name" value="Tetratricopeptide repeat domain"/>
    <property type="match status" value="1"/>
</dbReference>
<dbReference type="PANTHER" id="PTHR22904">
    <property type="entry name" value="TPR REPEAT CONTAINING PROTEIN"/>
    <property type="match status" value="1"/>
</dbReference>
<dbReference type="InterPro" id="IPR011990">
    <property type="entry name" value="TPR-like_helical_dom_sf"/>
</dbReference>
<dbReference type="GeneID" id="66936140"/>
<dbReference type="FunFam" id="3.80.10.10:FF:001689">
    <property type="entry name" value="Leucine Rich Repeat domain protein (AFU_orthologue AFUA_7G02000)"/>
    <property type="match status" value="1"/>
</dbReference>
<keyword evidence="1" id="KW-0677">Repeat</keyword>
<dbReference type="GO" id="GO:0051879">
    <property type="term" value="F:Hsp90 protein binding"/>
    <property type="evidence" value="ECO:0007669"/>
    <property type="project" value="TreeGrafter"/>
</dbReference>
<organism evidence="4 5">
    <name type="scientific">Aspergillus viridinutans</name>
    <dbReference type="NCBI Taxonomy" id="75553"/>
    <lineage>
        <taxon>Eukaryota</taxon>
        <taxon>Fungi</taxon>
        <taxon>Dikarya</taxon>
        <taxon>Ascomycota</taxon>
        <taxon>Pezizomycotina</taxon>
        <taxon>Eurotiomycetes</taxon>
        <taxon>Eurotiomycetidae</taxon>
        <taxon>Eurotiales</taxon>
        <taxon>Aspergillaceae</taxon>
        <taxon>Aspergillus</taxon>
        <taxon>Aspergillus subgen. Fumigati</taxon>
    </lineage>
</organism>